<protein>
    <submittedName>
        <fullName evidence="9">MFS transporter</fullName>
    </submittedName>
</protein>
<dbReference type="PANTHER" id="PTHR23513:SF6">
    <property type="entry name" value="MAJOR FACILITATOR SUPERFAMILY ASSOCIATED DOMAIN-CONTAINING PROTEIN"/>
    <property type="match status" value="1"/>
</dbReference>
<feature type="transmembrane region" description="Helical" evidence="7">
    <location>
        <begin position="178"/>
        <end position="201"/>
    </location>
</feature>
<feature type="transmembrane region" description="Helical" evidence="7">
    <location>
        <begin position="369"/>
        <end position="389"/>
    </location>
</feature>
<evidence type="ECO:0000256" key="5">
    <source>
        <dbReference type="ARBA" id="ARBA00022989"/>
    </source>
</evidence>
<keyword evidence="5 7" id="KW-1133">Transmembrane helix</keyword>
<dbReference type="Proteomes" id="UP001056383">
    <property type="component" value="Chromosome"/>
</dbReference>
<evidence type="ECO:0000256" key="1">
    <source>
        <dbReference type="ARBA" id="ARBA00004651"/>
    </source>
</evidence>
<evidence type="ECO:0000259" key="8">
    <source>
        <dbReference type="PROSITE" id="PS50850"/>
    </source>
</evidence>
<dbReference type="InterPro" id="IPR010290">
    <property type="entry name" value="TM_effector"/>
</dbReference>
<keyword evidence="2" id="KW-0813">Transport</keyword>
<evidence type="ECO:0000313" key="10">
    <source>
        <dbReference type="Proteomes" id="UP001056383"/>
    </source>
</evidence>
<dbReference type="PANTHER" id="PTHR23513">
    <property type="entry name" value="INTEGRAL MEMBRANE EFFLUX PROTEIN-RELATED"/>
    <property type="match status" value="1"/>
</dbReference>
<reference evidence="9" key="1">
    <citation type="submission" date="2022-04" db="EMBL/GenBank/DDBJ databases">
        <title>Systematic whole-genome sequencing reveals an unexpected diversity among actinomycetoma pathogens and provides insights into their antibacterial susceptibilities.</title>
        <authorList>
            <person name="Watson A.K."/>
            <person name="Kepplinger B."/>
            <person name="Bakhiet S.M."/>
            <person name="Mhmoud N.A."/>
            <person name="Chapman J."/>
            <person name="Allenby N."/>
            <person name="Mickiewicz K."/>
            <person name="Goodfellow M."/>
            <person name="Fahal A.H."/>
            <person name="Errington J."/>
        </authorList>
    </citation>
    <scope>NUCLEOTIDE SEQUENCE</scope>
    <source>
        <strain evidence="9">SD 504</strain>
    </source>
</reference>
<feature type="transmembrane region" description="Helical" evidence="7">
    <location>
        <begin position="324"/>
        <end position="348"/>
    </location>
</feature>
<keyword evidence="3" id="KW-1003">Cell membrane</keyword>
<feature type="transmembrane region" description="Helical" evidence="7">
    <location>
        <begin position="300"/>
        <end position="318"/>
    </location>
</feature>
<dbReference type="InterPro" id="IPR020846">
    <property type="entry name" value="MFS_dom"/>
</dbReference>
<keyword evidence="10" id="KW-1185">Reference proteome</keyword>
<feature type="transmembrane region" description="Helical" evidence="7">
    <location>
        <begin position="264"/>
        <end position="288"/>
    </location>
</feature>
<dbReference type="InterPro" id="IPR036259">
    <property type="entry name" value="MFS_trans_sf"/>
</dbReference>
<feature type="transmembrane region" description="Helical" evidence="7">
    <location>
        <begin position="233"/>
        <end position="258"/>
    </location>
</feature>
<organism evidence="9 10">
    <name type="scientific">Streptomyces sudanensis</name>
    <dbReference type="NCBI Taxonomy" id="436397"/>
    <lineage>
        <taxon>Bacteria</taxon>
        <taxon>Bacillati</taxon>
        <taxon>Actinomycetota</taxon>
        <taxon>Actinomycetes</taxon>
        <taxon>Kitasatosporales</taxon>
        <taxon>Streptomycetaceae</taxon>
        <taxon>Streptomyces</taxon>
    </lineage>
</organism>
<dbReference type="SUPFAM" id="SSF103473">
    <property type="entry name" value="MFS general substrate transporter"/>
    <property type="match status" value="1"/>
</dbReference>
<dbReference type="RefSeq" id="WP_010469579.1">
    <property type="nucleotide sequence ID" value="NZ_CP095474.1"/>
</dbReference>
<evidence type="ECO:0000256" key="2">
    <source>
        <dbReference type="ARBA" id="ARBA00022448"/>
    </source>
</evidence>
<evidence type="ECO:0000256" key="4">
    <source>
        <dbReference type="ARBA" id="ARBA00022692"/>
    </source>
</evidence>
<feature type="transmembrane region" description="Helical" evidence="7">
    <location>
        <begin position="87"/>
        <end position="110"/>
    </location>
</feature>
<evidence type="ECO:0000313" key="9">
    <source>
        <dbReference type="EMBL" id="URN18234.1"/>
    </source>
</evidence>
<evidence type="ECO:0000256" key="3">
    <source>
        <dbReference type="ARBA" id="ARBA00022475"/>
    </source>
</evidence>
<dbReference type="PROSITE" id="PS50850">
    <property type="entry name" value="MFS"/>
    <property type="match status" value="1"/>
</dbReference>
<accession>A0ABY4TH63</accession>
<feature type="transmembrane region" description="Helical" evidence="7">
    <location>
        <begin position="117"/>
        <end position="139"/>
    </location>
</feature>
<gene>
    <name evidence="9" type="ORF">MW084_22390</name>
</gene>
<comment type="subcellular location">
    <subcellularLocation>
        <location evidence="1">Cell membrane</location>
        <topology evidence="1">Multi-pass membrane protein</topology>
    </subcellularLocation>
</comment>
<feature type="transmembrane region" description="Helical" evidence="7">
    <location>
        <begin position="35"/>
        <end position="54"/>
    </location>
</feature>
<dbReference type="EMBL" id="CP095474">
    <property type="protein sequence ID" value="URN18234.1"/>
    <property type="molecule type" value="Genomic_DNA"/>
</dbReference>
<proteinExistence type="predicted"/>
<keyword evidence="4 7" id="KW-0812">Transmembrane</keyword>
<evidence type="ECO:0000256" key="7">
    <source>
        <dbReference type="SAM" id="Phobius"/>
    </source>
</evidence>
<name>A0ABY4TH63_9ACTN</name>
<dbReference type="Pfam" id="PF05977">
    <property type="entry name" value="MFS_3"/>
    <property type="match status" value="1"/>
</dbReference>
<dbReference type="CDD" id="cd06173">
    <property type="entry name" value="MFS_MefA_like"/>
    <property type="match status" value="1"/>
</dbReference>
<feature type="transmembrane region" description="Helical" evidence="7">
    <location>
        <begin position="61"/>
        <end position="81"/>
    </location>
</feature>
<evidence type="ECO:0000256" key="6">
    <source>
        <dbReference type="ARBA" id="ARBA00023136"/>
    </source>
</evidence>
<feature type="transmembrane region" description="Helical" evidence="7">
    <location>
        <begin position="395"/>
        <end position="417"/>
    </location>
</feature>
<keyword evidence="6 7" id="KW-0472">Membrane</keyword>
<dbReference type="Gene3D" id="1.20.1250.20">
    <property type="entry name" value="MFS general substrate transporter like domains"/>
    <property type="match status" value="1"/>
</dbReference>
<feature type="domain" description="Major facilitator superfamily (MFS) profile" evidence="8">
    <location>
        <begin position="183"/>
        <end position="426"/>
    </location>
</feature>
<sequence>MTTSTDAQPAGTTAPGPRHNRDFLKLWSGQAVSDFGTQITLLAFPLIAVSSLDATSLQMGFLNAAGHVPIVVLTLLAGAWVDRVRRRPVMIATNVARAVTIAAVPCLAFAGVLRMEYLYAITLVLGSLGVLFDVCYQAYLPTIVPPEQLVAANGRLQATYSAARVGGPGVGGLLVQALSAPVALLVDALSFLVSAVGLSSIEAEERVRSKEERAGRVWTSITEGLRYSFGQPLLRAVTIQATCWNLFIASIQAVYIMYATRQLGLSPALIGLTSAGGAVGSLIASFTTRRTALRFGTGRTIAGAVVLGCSAPLLLPLAGGPTALVIAVIALSFFLSGVGATTSNVHVVALRQTITPQDLIGRATASHRFCAGSALPLGALLGGVMGEVLGLREALFVSAAALFCTPVLILTSPIPGLRELPKGPMK</sequence>